<gene>
    <name evidence="3" type="ORF">CLEP1334_LOCUS28447</name>
</gene>
<proteinExistence type="predicted"/>
<keyword evidence="1" id="KW-0175">Coiled coil</keyword>
<reference evidence="3" key="1">
    <citation type="submission" date="2021-01" db="EMBL/GenBank/DDBJ databases">
        <authorList>
            <person name="Corre E."/>
            <person name="Pelletier E."/>
            <person name="Niang G."/>
            <person name="Scheremetjew M."/>
            <person name="Finn R."/>
            <person name="Kale V."/>
            <person name="Holt S."/>
            <person name="Cochrane G."/>
            <person name="Meng A."/>
            <person name="Brown T."/>
            <person name="Cohen L."/>
        </authorList>
    </citation>
    <scope>NUCLEOTIDE SEQUENCE</scope>
    <source>
        <strain evidence="3">RCC1130</strain>
    </source>
</reference>
<feature type="region of interest" description="Disordered" evidence="2">
    <location>
        <begin position="151"/>
        <end position="194"/>
    </location>
</feature>
<name>A0A7S0JIT9_9EUKA</name>
<accession>A0A7S0JIT9</accession>
<sequence length="289" mass="31041">MLRVLGGGCPSCGAARPLSDEAALVAKEAELDEWASDLEAQARELFNQRAAAKAARAAAASRRECEEELMRWTSELELQVRRATGQLEMQKREQVELCAQFDQSISANMRKLEQMQLDVRRRAAALDVAYNTCIHRIHQVCAEAVQTRRSTLRSAAPPPSLPPTESLPASPHEEPAAHGDTSTARSAFRQPEPWAGSAAAAIGAAVEGSRPLTQAKLQASVDGRTRNGPKPRQSECQPSMGPNISASIDEFVEGDIVMGRATAHLALGAWMGTDIPSSSASTVGNDYDL</sequence>
<feature type="compositionally biased region" description="Polar residues" evidence="2">
    <location>
        <begin position="234"/>
        <end position="245"/>
    </location>
</feature>
<feature type="coiled-coil region" evidence="1">
    <location>
        <begin position="24"/>
        <end position="93"/>
    </location>
</feature>
<feature type="region of interest" description="Disordered" evidence="2">
    <location>
        <begin position="218"/>
        <end position="245"/>
    </location>
</feature>
<organism evidence="3">
    <name type="scientific">Calcidiscus leptoporus</name>
    <dbReference type="NCBI Taxonomy" id="127549"/>
    <lineage>
        <taxon>Eukaryota</taxon>
        <taxon>Haptista</taxon>
        <taxon>Haptophyta</taxon>
        <taxon>Prymnesiophyceae</taxon>
        <taxon>Coccolithales</taxon>
        <taxon>Calcidiscaceae</taxon>
        <taxon>Calcidiscus</taxon>
    </lineage>
</organism>
<protein>
    <submittedName>
        <fullName evidence="3">Uncharacterized protein</fullName>
    </submittedName>
</protein>
<dbReference type="EMBL" id="HBER01057001">
    <property type="protein sequence ID" value="CAD8553156.1"/>
    <property type="molecule type" value="Transcribed_RNA"/>
</dbReference>
<evidence type="ECO:0000256" key="2">
    <source>
        <dbReference type="SAM" id="MobiDB-lite"/>
    </source>
</evidence>
<evidence type="ECO:0000313" key="3">
    <source>
        <dbReference type="EMBL" id="CAD8553156.1"/>
    </source>
</evidence>
<evidence type="ECO:0000256" key="1">
    <source>
        <dbReference type="SAM" id="Coils"/>
    </source>
</evidence>
<dbReference type="AlphaFoldDB" id="A0A7S0JIT9"/>